<proteinExistence type="predicted"/>
<keyword evidence="2" id="KW-0472">Membrane</keyword>
<feature type="transmembrane region" description="Helical" evidence="2">
    <location>
        <begin position="128"/>
        <end position="161"/>
    </location>
</feature>
<feature type="compositionally biased region" description="Polar residues" evidence="1">
    <location>
        <begin position="90"/>
        <end position="99"/>
    </location>
</feature>
<reference evidence="3" key="2">
    <citation type="submission" date="2021-04" db="EMBL/GenBank/DDBJ databases">
        <authorList>
            <person name="Gilroy R."/>
        </authorList>
    </citation>
    <scope>NUCLEOTIDE SEQUENCE</scope>
    <source>
        <strain evidence="3">CHK198-12963</strain>
    </source>
</reference>
<protein>
    <recommendedName>
        <fullName evidence="5">DUF4190 domain-containing protein</fullName>
    </recommendedName>
</protein>
<gene>
    <name evidence="3" type="ORF">H9931_00735</name>
</gene>
<organism evidence="3 4">
    <name type="scientific">Candidatus Enterocloster excrementigallinarum</name>
    <dbReference type="NCBI Taxonomy" id="2838558"/>
    <lineage>
        <taxon>Bacteria</taxon>
        <taxon>Bacillati</taxon>
        <taxon>Bacillota</taxon>
        <taxon>Clostridia</taxon>
        <taxon>Lachnospirales</taxon>
        <taxon>Lachnospiraceae</taxon>
        <taxon>Enterocloster</taxon>
    </lineage>
</organism>
<evidence type="ECO:0000313" key="4">
    <source>
        <dbReference type="Proteomes" id="UP000823863"/>
    </source>
</evidence>
<accession>A0A9D2PQG9</accession>
<feature type="region of interest" description="Disordered" evidence="1">
    <location>
        <begin position="1"/>
        <end position="121"/>
    </location>
</feature>
<dbReference type="AlphaFoldDB" id="A0A9D2PQG9"/>
<evidence type="ECO:0000256" key="1">
    <source>
        <dbReference type="SAM" id="MobiDB-lite"/>
    </source>
</evidence>
<dbReference type="Proteomes" id="UP000823863">
    <property type="component" value="Unassembled WGS sequence"/>
</dbReference>
<evidence type="ECO:0000256" key="2">
    <source>
        <dbReference type="SAM" id="Phobius"/>
    </source>
</evidence>
<name>A0A9D2PQG9_9FIRM</name>
<evidence type="ECO:0008006" key="5">
    <source>
        <dbReference type="Google" id="ProtNLM"/>
    </source>
</evidence>
<feature type="transmembrane region" description="Helical" evidence="2">
    <location>
        <begin position="173"/>
        <end position="195"/>
    </location>
</feature>
<evidence type="ECO:0000313" key="3">
    <source>
        <dbReference type="EMBL" id="HJC65234.1"/>
    </source>
</evidence>
<keyword evidence="2" id="KW-1133">Transmembrane helix</keyword>
<comment type="caution">
    <text evidence="3">The sequence shown here is derived from an EMBL/GenBank/DDBJ whole genome shotgun (WGS) entry which is preliminary data.</text>
</comment>
<reference evidence="3" key="1">
    <citation type="journal article" date="2021" name="PeerJ">
        <title>Extensive microbial diversity within the chicken gut microbiome revealed by metagenomics and culture.</title>
        <authorList>
            <person name="Gilroy R."/>
            <person name="Ravi A."/>
            <person name="Getino M."/>
            <person name="Pursley I."/>
            <person name="Horton D.L."/>
            <person name="Alikhan N.F."/>
            <person name="Baker D."/>
            <person name="Gharbi K."/>
            <person name="Hall N."/>
            <person name="Watson M."/>
            <person name="Adriaenssens E.M."/>
            <person name="Foster-Nyarko E."/>
            <person name="Jarju S."/>
            <person name="Secka A."/>
            <person name="Antonio M."/>
            <person name="Oren A."/>
            <person name="Chaudhuri R.R."/>
            <person name="La Ragione R."/>
            <person name="Hildebrand F."/>
            <person name="Pallen M.J."/>
        </authorList>
    </citation>
    <scope>NUCLEOTIDE SEQUENCE</scope>
    <source>
        <strain evidence="3">CHK198-12963</strain>
    </source>
</reference>
<sequence length="214" mass="22747">MEEEKKGLSPESEMDESVLDRTVSDSSIEEASVQAEERAAEGERLPVAEEKQPEAPEMESVQPEAPRMESVQPETPRMESVQPETPRMESFQSPQSPAENAQGPWQGGYGDTRDTASPPKKTGNGMSIASLVMGILSLVCCCCGYVGIALGALGIIFALLSRQDEPMNTQAKVGLILACVGIALNVISIILLLVMNAAGLVDVTTDVATRIGGR</sequence>
<keyword evidence="2" id="KW-0812">Transmembrane</keyword>
<feature type="compositionally biased region" description="Basic and acidic residues" evidence="1">
    <location>
        <begin position="35"/>
        <end position="54"/>
    </location>
</feature>
<dbReference type="EMBL" id="DWWB01000003">
    <property type="protein sequence ID" value="HJC65234.1"/>
    <property type="molecule type" value="Genomic_DNA"/>
</dbReference>